<dbReference type="Gene3D" id="1.10.472.10">
    <property type="entry name" value="Cyclin-like"/>
    <property type="match status" value="1"/>
</dbReference>
<evidence type="ECO:0000313" key="2">
    <source>
        <dbReference type="Proteomes" id="UP000324800"/>
    </source>
</evidence>
<accession>A0A5J4VR99</accession>
<dbReference type="GO" id="GO:0019901">
    <property type="term" value="F:protein kinase binding"/>
    <property type="evidence" value="ECO:0007669"/>
    <property type="project" value="InterPro"/>
</dbReference>
<dbReference type="Pfam" id="PF08613">
    <property type="entry name" value="Cyclin"/>
    <property type="match status" value="1"/>
</dbReference>
<evidence type="ECO:0000313" key="1">
    <source>
        <dbReference type="EMBL" id="KAA6385071.1"/>
    </source>
</evidence>
<dbReference type="Proteomes" id="UP000324800">
    <property type="component" value="Unassembled WGS sequence"/>
</dbReference>
<dbReference type="InterPro" id="IPR013922">
    <property type="entry name" value="Cyclin_PHO80-like"/>
</dbReference>
<dbReference type="PANTHER" id="PTHR15615">
    <property type="match status" value="1"/>
</dbReference>
<dbReference type="PANTHER" id="PTHR15615:SF108">
    <property type="entry name" value="PROTEIN CNPPD1"/>
    <property type="match status" value="1"/>
</dbReference>
<comment type="caution">
    <text evidence="1">The sequence shown here is derived from an EMBL/GenBank/DDBJ whole genome shotgun (WGS) entry which is preliminary data.</text>
</comment>
<protein>
    <submittedName>
        <fullName evidence="1">Uncharacterized protein</fullName>
    </submittedName>
</protein>
<gene>
    <name evidence="1" type="ORF">EZS28_019403</name>
</gene>
<name>A0A5J4VR99_9EUKA</name>
<proteinExistence type="predicted"/>
<reference evidence="1 2" key="1">
    <citation type="submission" date="2019-03" db="EMBL/GenBank/DDBJ databases">
        <title>Single cell metagenomics reveals metabolic interactions within the superorganism composed of flagellate Streblomastix strix and complex community of Bacteroidetes bacteria on its surface.</title>
        <authorList>
            <person name="Treitli S.C."/>
            <person name="Kolisko M."/>
            <person name="Husnik F."/>
            <person name="Keeling P."/>
            <person name="Hampl V."/>
        </authorList>
    </citation>
    <scope>NUCLEOTIDE SEQUENCE [LARGE SCALE GENOMIC DNA]</scope>
    <source>
        <strain evidence="1">ST1C</strain>
    </source>
</reference>
<sequence>MITVGQAQNLETIAKHQEKMSSPIVALPILLRAEIERANVPTLETKPEIERTDTSDIAFMIDSLSLVDRPDSDYMNLFSQKLVSIIESQPAQIQVISFQSIQQFICHLREFLTISVEEGIIAIAIMERFMEKQAQKGMHVLNARNIGTMLVIVIVETMKMYRDHGYKNVFFANMFKIPLQALNQSESAFLRIIDHSMFVSDEVFSRLFEEIIQFEDNKDTH</sequence>
<dbReference type="AlphaFoldDB" id="A0A5J4VR99"/>
<organism evidence="1 2">
    <name type="scientific">Streblomastix strix</name>
    <dbReference type="NCBI Taxonomy" id="222440"/>
    <lineage>
        <taxon>Eukaryota</taxon>
        <taxon>Metamonada</taxon>
        <taxon>Preaxostyla</taxon>
        <taxon>Oxymonadida</taxon>
        <taxon>Streblomastigidae</taxon>
        <taxon>Streblomastix</taxon>
    </lineage>
</organism>
<dbReference type="EMBL" id="SNRW01005440">
    <property type="protein sequence ID" value="KAA6385071.1"/>
    <property type="molecule type" value="Genomic_DNA"/>
</dbReference>